<evidence type="ECO:0000259" key="3">
    <source>
        <dbReference type="PROSITE" id="PS50119"/>
    </source>
</evidence>
<dbReference type="GeneID" id="111104757"/>
<organism evidence="4 5">
    <name type="scientific">Crassostrea virginica</name>
    <name type="common">Eastern oyster</name>
    <dbReference type="NCBI Taxonomy" id="6565"/>
    <lineage>
        <taxon>Eukaryota</taxon>
        <taxon>Metazoa</taxon>
        <taxon>Spiralia</taxon>
        <taxon>Lophotrochozoa</taxon>
        <taxon>Mollusca</taxon>
        <taxon>Bivalvia</taxon>
        <taxon>Autobranchia</taxon>
        <taxon>Pteriomorphia</taxon>
        <taxon>Ostreida</taxon>
        <taxon>Ostreoidea</taxon>
        <taxon>Ostreidae</taxon>
        <taxon>Crassostrea</taxon>
    </lineage>
</organism>
<protein>
    <submittedName>
        <fullName evidence="5">Uncharacterized protein LOC111104757 isoform X1</fullName>
    </submittedName>
</protein>
<dbReference type="RefSeq" id="XP_022294574.1">
    <property type="nucleotide sequence ID" value="XM_022438866.1"/>
</dbReference>
<feature type="coiled-coil region" evidence="2">
    <location>
        <begin position="141"/>
        <end position="168"/>
    </location>
</feature>
<dbReference type="InterPro" id="IPR047153">
    <property type="entry name" value="TRIM45/56/19-like"/>
</dbReference>
<reference evidence="5" key="1">
    <citation type="submission" date="2025-08" db="UniProtKB">
        <authorList>
            <consortium name="RefSeq"/>
        </authorList>
    </citation>
    <scope>IDENTIFICATION</scope>
    <source>
        <tissue evidence="5">Whole sample</tissue>
    </source>
</reference>
<dbReference type="GO" id="GO:0008270">
    <property type="term" value="F:zinc ion binding"/>
    <property type="evidence" value="ECO:0007669"/>
    <property type="project" value="UniProtKB-KW"/>
</dbReference>
<dbReference type="Gene3D" id="2.120.10.30">
    <property type="entry name" value="TolB, C-terminal domain"/>
    <property type="match status" value="1"/>
</dbReference>
<dbReference type="PANTHER" id="PTHR25462:SF296">
    <property type="entry name" value="MEIOTIC P26, ISOFORM F"/>
    <property type="match status" value="1"/>
</dbReference>
<feature type="domain" description="B box-type" evidence="3">
    <location>
        <begin position="35"/>
        <end position="80"/>
    </location>
</feature>
<evidence type="ECO:0000256" key="2">
    <source>
        <dbReference type="SAM" id="Coils"/>
    </source>
</evidence>
<dbReference type="InterPro" id="IPR000315">
    <property type="entry name" value="Znf_B-box"/>
</dbReference>
<keyword evidence="4" id="KW-1185">Reference proteome</keyword>
<sequence length="584" mass="66632">MEPLFRTFYSRPKREKPSWYLQMMATSFSSKNDMQAEVDCDTCENTANHLCKTCLDRLCDKCKIIHSKSKGTFDHDVVLLTYEAINLASECPSYHVCKWHTKFRANVGCRGCKVPVCEKCLIGDHNGHNLMDINELFQYKKNMLEQQLSKLYSEVPKYESKVEEIKRKQIDVLRNRDAVKKSIVNHFGKVNSTLHSSKEMLLKSADEKAETFINSLTLKEQILHSHIDSMQDHINNSQNKDLREKIAYIYYADCLVDIPSECPSFTEPGVLEYSEAILDRHGQIQLGSVSERLKNFHINGKKMPQIIRTLTVGKEPIVSLAYSSKLNAFWIFSSDERAFRKYDMKENCTDKIEVKSPGFQNRQNIAVGEKLVVYVDNPNKLFVLEDSRGELSINVAPMVSVCLCLTSDDDILVGLHHRTEKIFAIARFNVNGERTQYITHVIKEWTPQPLLSKSHSQNNVRAYIAENINRDICLSVGSDNVQAVIIICPNGDHRNTYKGVDSSNIPCNRPFLPRGICTNILGHIFVADENNGVIHMLDTNGTFLTMLTIPNERKIFPISLCIDNHRNLCIGCADGKIRILKYLN</sequence>
<dbReference type="AlphaFoldDB" id="A0A8B8AWB8"/>
<dbReference type="Gene3D" id="3.30.160.60">
    <property type="entry name" value="Classic Zinc Finger"/>
    <property type="match status" value="1"/>
</dbReference>
<dbReference type="OrthoDB" id="6082856at2759"/>
<dbReference type="Proteomes" id="UP000694844">
    <property type="component" value="Chromosome 7"/>
</dbReference>
<proteinExistence type="predicted"/>
<name>A0A8B8AWB8_CRAVI</name>
<keyword evidence="1" id="KW-0862">Zinc</keyword>
<accession>A0A8B8AWB8</accession>
<evidence type="ECO:0000313" key="5">
    <source>
        <dbReference type="RefSeq" id="XP_022294574.1"/>
    </source>
</evidence>
<keyword evidence="1" id="KW-0479">Metal-binding</keyword>
<dbReference type="KEGG" id="cvn:111104757"/>
<keyword evidence="2" id="KW-0175">Coiled coil</keyword>
<evidence type="ECO:0000313" key="4">
    <source>
        <dbReference type="Proteomes" id="UP000694844"/>
    </source>
</evidence>
<dbReference type="Pfam" id="PF00643">
    <property type="entry name" value="zf-B_box"/>
    <property type="match status" value="1"/>
</dbReference>
<keyword evidence="1" id="KW-0863">Zinc-finger</keyword>
<gene>
    <name evidence="5" type="primary">LOC111104757</name>
</gene>
<dbReference type="PANTHER" id="PTHR25462">
    <property type="entry name" value="BONUS, ISOFORM C-RELATED"/>
    <property type="match status" value="1"/>
</dbReference>
<dbReference type="InterPro" id="IPR011042">
    <property type="entry name" value="6-blade_b-propeller_TolB-like"/>
</dbReference>
<dbReference type="CDD" id="cd19757">
    <property type="entry name" value="Bbox1"/>
    <property type="match status" value="1"/>
</dbReference>
<dbReference type="SUPFAM" id="SSF101898">
    <property type="entry name" value="NHL repeat"/>
    <property type="match status" value="1"/>
</dbReference>
<dbReference type="SUPFAM" id="SSF57845">
    <property type="entry name" value="B-box zinc-binding domain"/>
    <property type="match status" value="1"/>
</dbReference>
<evidence type="ECO:0000256" key="1">
    <source>
        <dbReference type="PROSITE-ProRule" id="PRU00024"/>
    </source>
</evidence>
<dbReference type="PROSITE" id="PS50119">
    <property type="entry name" value="ZF_BBOX"/>
    <property type="match status" value="2"/>
</dbReference>
<feature type="domain" description="B box-type" evidence="3">
    <location>
        <begin position="92"/>
        <end position="133"/>
    </location>
</feature>